<keyword evidence="9 27" id="KW-0507">mRNA processing</keyword>
<organism evidence="32 33">
    <name type="scientific">Polychaeton citri CBS 116435</name>
    <dbReference type="NCBI Taxonomy" id="1314669"/>
    <lineage>
        <taxon>Eukaryota</taxon>
        <taxon>Fungi</taxon>
        <taxon>Dikarya</taxon>
        <taxon>Ascomycota</taxon>
        <taxon>Pezizomycotina</taxon>
        <taxon>Dothideomycetes</taxon>
        <taxon>Dothideomycetidae</taxon>
        <taxon>Capnodiales</taxon>
        <taxon>Capnodiaceae</taxon>
        <taxon>Polychaeton</taxon>
    </lineage>
</organism>
<dbReference type="Gene3D" id="3.30.40.10">
    <property type="entry name" value="Zinc/RING finger domain, C3HC4 (zinc finger)"/>
    <property type="match status" value="1"/>
</dbReference>
<keyword evidence="22 27" id="KW-0508">mRNA splicing</keyword>
<evidence type="ECO:0000256" key="23">
    <source>
        <dbReference type="ARBA" id="ARBA00023204"/>
    </source>
</evidence>
<name>A0A9P4UNG3_9PEZI</name>
<evidence type="ECO:0000256" key="26">
    <source>
        <dbReference type="PROSITE-ProRule" id="PRU00221"/>
    </source>
</evidence>
<dbReference type="Pfam" id="PF04387">
    <property type="entry name" value="PTPLA"/>
    <property type="match status" value="1"/>
</dbReference>
<dbReference type="Proteomes" id="UP000799441">
    <property type="component" value="Unassembled WGS sequence"/>
</dbReference>
<dbReference type="GO" id="GO:0003755">
    <property type="term" value="F:peptidyl-prolyl cis-trans isomerase activity"/>
    <property type="evidence" value="ECO:0007669"/>
    <property type="project" value="UniProtKB-KW"/>
</dbReference>
<dbReference type="GO" id="GO:0006281">
    <property type="term" value="P:DNA repair"/>
    <property type="evidence" value="ECO:0007669"/>
    <property type="project" value="UniProtKB-KW"/>
</dbReference>
<dbReference type="GO" id="GO:0005737">
    <property type="term" value="C:cytoplasm"/>
    <property type="evidence" value="ECO:0007669"/>
    <property type="project" value="TreeGrafter"/>
</dbReference>
<keyword evidence="13" id="KW-0677">Repeat</keyword>
<protein>
    <recommendedName>
        <fullName evidence="27">Pre-mRNA-processing factor 19</fullName>
        <ecNumber evidence="27">2.3.2.27</ecNumber>
    </recommendedName>
</protein>
<evidence type="ECO:0000256" key="6">
    <source>
        <dbReference type="ARBA" id="ARBA00007811"/>
    </source>
</evidence>
<evidence type="ECO:0000256" key="30">
    <source>
        <dbReference type="SAM" id="Phobius"/>
    </source>
</evidence>
<dbReference type="GO" id="GO:0000398">
    <property type="term" value="P:mRNA splicing, via spliceosome"/>
    <property type="evidence" value="ECO:0007669"/>
    <property type="project" value="InterPro"/>
</dbReference>
<evidence type="ECO:0000256" key="18">
    <source>
        <dbReference type="ARBA" id="ARBA00023098"/>
    </source>
</evidence>
<evidence type="ECO:0000256" key="11">
    <source>
        <dbReference type="ARBA" id="ARBA00022692"/>
    </source>
</evidence>
<evidence type="ECO:0000256" key="28">
    <source>
        <dbReference type="SAM" id="Coils"/>
    </source>
</evidence>
<comment type="function">
    <text evidence="27">Ubiquitin-protein ligase which is mainly involved pre-mRNA splicing and DNA repair. Required for pre-mRNA splicing as component of the spliceosome.</text>
</comment>
<keyword evidence="19" id="KW-0697">Rotamase</keyword>
<dbReference type="CDD" id="cd16656">
    <property type="entry name" value="RING-Ubox_PRP19"/>
    <property type="match status" value="1"/>
</dbReference>
<dbReference type="InterPro" id="IPR036322">
    <property type="entry name" value="WD40_repeat_dom_sf"/>
</dbReference>
<dbReference type="EMBL" id="MU003807">
    <property type="protein sequence ID" value="KAF2719773.1"/>
    <property type="molecule type" value="Genomic_DNA"/>
</dbReference>
<comment type="catalytic activity">
    <reaction evidence="27">
        <text>S-ubiquitinyl-[E2 ubiquitin-conjugating enzyme]-L-cysteine + [acceptor protein]-L-lysine = [E2 ubiquitin-conjugating enzyme]-L-cysteine + N(6)-ubiquitinyl-[acceptor protein]-L-lysine.</text>
        <dbReference type="EC" id="2.3.2.27"/>
    </reaction>
</comment>
<evidence type="ECO:0000259" key="31">
    <source>
        <dbReference type="PROSITE" id="PS51698"/>
    </source>
</evidence>
<dbReference type="InterPro" id="IPR007482">
    <property type="entry name" value="Tyr_Pase-like_PTPLA"/>
</dbReference>
<keyword evidence="33" id="KW-1185">Reference proteome</keyword>
<keyword evidence="20 30" id="KW-0472">Membrane</keyword>
<dbReference type="Pfam" id="PF12894">
    <property type="entry name" value="ANAPC4_WD40"/>
    <property type="match status" value="1"/>
</dbReference>
<evidence type="ECO:0000256" key="29">
    <source>
        <dbReference type="SAM" id="MobiDB-lite"/>
    </source>
</evidence>
<evidence type="ECO:0000256" key="17">
    <source>
        <dbReference type="ARBA" id="ARBA00022989"/>
    </source>
</evidence>
<keyword evidence="17 30" id="KW-1133">Transmembrane helix</keyword>
<keyword evidence="14 27" id="KW-0227">DNA damage</keyword>
<evidence type="ECO:0000256" key="8">
    <source>
        <dbReference type="ARBA" id="ARBA00022574"/>
    </source>
</evidence>
<dbReference type="EC" id="2.3.2.27" evidence="27"/>
<evidence type="ECO:0000256" key="5">
    <source>
        <dbReference type="ARBA" id="ARBA00006388"/>
    </source>
</evidence>
<evidence type="ECO:0000256" key="22">
    <source>
        <dbReference type="ARBA" id="ARBA00023187"/>
    </source>
</evidence>
<feature type="domain" description="U-box" evidence="31">
    <location>
        <begin position="1"/>
        <end position="70"/>
    </location>
</feature>
<feature type="repeat" description="WD" evidence="26">
    <location>
        <begin position="327"/>
        <end position="361"/>
    </location>
</feature>
<dbReference type="GO" id="GO:0000974">
    <property type="term" value="C:Prp19 complex"/>
    <property type="evidence" value="ECO:0007669"/>
    <property type="project" value="UniProtKB-UniRule"/>
</dbReference>
<keyword evidence="24" id="KW-0456">Lyase</keyword>
<keyword evidence="11 30" id="KW-0812">Transmembrane</keyword>
<accession>A0A9P4UNG3</accession>
<comment type="subcellular location">
    <subcellularLocation>
        <location evidence="2">Membrane</location>
        <topology evidence="2">Multi-pass membrane protein</topology>
    </subcellularLocation>
    <subcellularLocation>
        <location evidence="1 27">Nucleus</location>
    </subcellularLocation>
</comment>
<sequence length="1131" mass="123358">MLCAISGEAPEHPVASKKSGNIFEKRLVEAYISENGTDPVNGEDLTVEDLIDLKQSRVVRPRPPTHSSIPALLSSFQNEWDALVLESFTLKQQLAETRQELSAALYYNDSAQRVIARLQKERDEARDALSRVTINSSTNGHPAANGDAMQVDGQGLPQDIIARVEETQARLSATRRKRPVPEDWATGDNITSYDVQKQADTQFTGAKTLAADETGDFFLTGDSDGSIGVYDLAQSAFTTRTSLGAGAVLNGAWCGDRPAVATSSGAVVIVQEGQVQAKFSQHAGAATAVAAHPCGDVLASVGVDKSAVLYDVQNGKVLTQVFSDSELSSVAFHPDGHLLAAGAKNGSIKLYDVKTFSLAHTFEPTSACPIISVEFSENGTWLASASEGQSTITVWDLRKLAALKVIEAGSEITGISWDYTGQYLAACGPGGIVVSQYAKKEKAWSEPLRKAISAVDVAWGTGAKSLLALTGDGFNIPPAHTPFFHNTPSRLSTLVDNYTATSAATPSIDQSSNDEQPVRQSNHVNSLVLPPIRYQGDGLDLRRPVMSTTAAQVIDLTEDDRDLQRHSSAISSPQNSQAAIPTRPREPRLPRFGRNIIDLDSEDDNLQRGTYTDSHSGTHTTRPTHLTFETDPPHRIHPRFSQLRRPHRRPTPAPEIESDEVVEVSSRAVSGQGRREQTLAELADLRMRGEGAYPYTDQIDLTAEEDDDVVELNSRPRDNGVNMQAPTNGGLGTRTADNEGGGAFGIGHLANLIRGEGRLMDHLMRRMHAFPPPQRRATQFPRAFDLPDFDYQEVGFQLGEELPARHRPPTPPYQAPPPPGTGMTRSPQEDEIVVCPNCGDELAVGEDEVKQQVFIIKSCGHAYCGSCSQNRHVGNRSQSKKGKARVDDGEAPPLKRCVVDGCNKPVTSKSLIQKVSSRDRQTFLKPKQIYLILYNTISAFLWLVVLGRTVSISAIHGPKHVYLGAGNFTKWTQTLAALEVLHAATGVVRAPLFTTLMQVASRFLLVWGVVDIFPRTCGSGSAAYASMLLAWSVTEVIRYSFFAINLATGSVPSVLMWLRYNTFFALYPLGISSECWLVYLATGPAGKRDITYEWALRAILFIYVPGSYVLYTHMMAQRRKVMRGLREKKAN</sequence>
<comment type="similarity">
    <text evidence="6">Belongs to the very long-chain fatty acids dehydratase HACD family.</text>
</comment>
<dbReference type="InterPro" id="IPR024977">
    <property type="entry name" value="Apc4-like_WD40_dom"/>
</dbReference>
<dbReference type="PANTHER" id="PTHR43995">
    <property type="entry name" value="PRE-MRNA-PROCESSING FACTOR 19"/>
    <property type="match status" value="1"/>
</dbReference>
<evidence type="ECO:0000313" key="32">
    <source>
        <dbReference type="EMBL" id="KAF2719773.1"/>
    </source>
</evidence>
<dbReference type="PROSITE" id="PS50082">
    <property type="entry name" value="WD_REPEATS_2"/>
    <property type="match status" value="2"/>
</dbReference>
<keyword evidence="16" id="KW-0276">Fatty acid metabolism</keyword>
<dbReference type="InterPro" id="IPR038959">
    <property type="entry name" value="Prp19"/>
</dbReference>
<dbReference type="AlphaFoldDB" id="A0A9P4UNG3"/>
<dbReference type="InterPro" id="IPR055340">
    <property type="entry name" value="RING-Ubox_PRP19"/>
</dbReference>
<keyword evidence="18" id="KW-0443">Lipid metabolism</keyword>
<dbReference type="SUPFAM" id="SSF57850">
    <property type="entry name" value="RING/U-box"/>
    <property type="match status" value="1"/>
</dbReference>
<evidence type="ECO:0000256" key="24">
    <source>
        <dbReference type="ARBA" id="ARBA00023239"/>
    </source>
</evidence>
<feature type="region of interest" description="Disordered" evidence="29">
    <location>
        <begin position="560"/>
        <end position="675"/>
    </location>
</feature>
<evidence type="ECO:0000256" key="4">
    <source>
        <dbReference type="ARBA" id="ARBA00005194"/>
    </source>
</evidence>
<dbReference type="PANTHER" id="PTHR43995:SF1">
    <property type="entry name" value="PRE-MRNA-PROCESSING FACTOR 19"/>
    <property type="match status" value="1"/>
</dbReference>
<evidence type="ECO:0000256" key="10">
    <source>
        <dbReference type="ARBA" id="ARBA00022679"/>
    </source>
</evidence>
<dbReference type="InterPro" id="IPR013083">
    <property type="entry name" value="Znf_RING/FYVE/PHD"/>
</dbReference>
<dbReference type="GO" id="GO:0016020">
    <property type="term" value="C:membrane"/>
    <property type="evidence" value="ECO:0007669"/>
    <property type="project" value="UniProtKB-SubCell"/>
</dbReference>
<evidence type="ECO:0000256" key="19">
    <source>
        <dbReference type="ARBA" id="ARBA00023110"/>
    </source>
</evidence>
<dbReference type="SMART" id="SM00504">
    <property type="entry name" value="Ubox"/>
    <property type="match status" value="1"/>
</dbReference>
<dbReference type="Gene3D" id="2.130.10.10">
    <property type="entry name" value="YVTN repeat-like/Quinoprotein amine dehydrogenase"/>
    <property type="match status" value="1"/>
</dbReference>
<evidence type="ECO:0000256" key="27">
    <source>
        <dbReference type="RuleBase" id="RU367101"/>
    </source>
</evidence>
<dbReference type="GO" id="GO:0006633">
    <property type="term" value="P:fatty acid biosynthetic process"/>
    <property type="evidence" value="ECO:0007669"/>
    <property type="project" value="UniProtKB-KW"/>
</dbReference>
<keyword evidence="23 27" id="KW-0234">DNA repair</keyword>
<keyword evidence="8 26" id="KW-0853">WD repeat</keyword>
<feature type="repeat" description="WD" evidence="26">
    <location>
        <begin position="279"/>
        <end position="320"/>
    </location>
</feature>
<dbReference type="InterPro" id="IPR015943">
    <property type="entry name" value="WD40/YVTN_repeat-like_dom_sf"/>
</dbReference>
<comment type="caution">
    <text evidence="32">The sequence shown here is derived from an EMBL/GenBank/DDBJ whole genome shotgun (WGS) entry which is preliminary data.</text>
</comment>
<feature type="transmembrane region" description="Helical" evidence="30">
    <location>
        <begin position="1064"/>
        <end position="1082"/>
    </location>
</feature>
<evidence type="ECO:0000256" key="20">
    <source>
        <dbReference type="ARBA" id="ARBA00023136"/>
    </source>
</evidence>
<keyword evidence="7" id="KW-0444">Lipid biosynthesis</keyword>
<evidence type="ECO:0000256" key="25">
    <source>
        <dbReference type="ARBA" id="ARBA00023242"/>
    </source>
</evidence>
<dbReference type="GO" id="GO:0061630">
    <property type="term" value="F:ubiquitin protein ligase activity"/>
    <property type="evidence" value="ECO:0007669"/>
    <property type="project" value="UniProtKB-UniRule"/>
</dbReference>
<feature type="compositionally biased region" description="Basic residues" evidence="29">
    <location>
        <begin position="635"/>
        <end position="650"/>
    </location>
</feature>
<gene>
    <name evidence="32" type="ORF">K431DRAFT_321508</name>
</gene>
<evidence type="ECO:0000256" key="15">
    <source>
        <dbReference type="ARBA" id="ARBA00022786"/>
    </source>
</evidence>
<evidence type="ECO:0000256" key="12">
    <source>
        <dbReference type="ARBA" id="ARBA00022728"/>
    </source>
</evidence>
<dbReference type="InterPro" id="IPR003613">
    <property type="entry name" value="Ubox_domain"/>
</dbReference>
<dbReference type="InterPro" id="IPR001680">
    <property type="entry name" value="WD40_rpt"/>
</dbReference>
<keyword evidence="19" id="KW-0413">Isomerase</keyword>
<feature type="compositionally biased region" description="Polar residues" evidence="29">
    <location>
        <begin position="566"/>
        <end position="579"/>
    </location>
</feature>
<reference evidence="32" key="1">
    <citation type="journal article" date="2020" name="Stud. Mycol.">
        <title>101 Dothideomycetes genomes: a test case for predicting lifestyles and emergence of pathogens.</title>
        <authorList>
            <person name="Haridas S."/>
            <person name="Albert R."/>
            <person name="Binder M."/>
            <person name="Bloem J."/>
            <person name="Labutti K."/>
            <person name="Salamov A."/>
            <person name="Andreopoulos B."/>
            <person name="Baker S."/>
            <person name="Barry K."/>
            <person name="Bills G."/>
            <person name="Bluhm B."/>
            <person name="Cannon C."/>
            <person name="Castanera R."/>
            <person name="Culley D."/>
            <person name="Daum C."/>
            <person name="Ezra D."/>
            <person name="Gonzalez J."/>
            <person name="Henrissat B."/>
            <person name="Kuo A."/>
            <person name="Liang C."/>
            <person name="Lipzen A."/>
            <person name="Lutzoni F."/>
            <person name="Magnuson J."/>
            <person name="Mondo S."/>
            <person name="Nolan M."/>
            <person name="Ohm R."/>
            <person name="Pangilinan J."/>
            <person name="Park H.-J."/>
            <person name="Ramirez L."/>
            <person name="Alfaro M."/>
            <person name="Sun H."/>
            <person name="Tritt A."/>
            <person name="Yoshinaga Y."/>
            <person name="Zwiers L.-H."/>
            <person name="Turgeon B."/>
            <person name="Goodwin S."/>
            <person name="Spatafora J."/>
            <person name="Crous P."/>
            <person name="Grigoriev I."/>
        </authorList>
    </citation>
    <scope>NUCLEOTIDE SEQUENCE</scope>
    <source>
        <strain evidence="32">CBS 116435</strain>
    </source>
</reference>
<dbReference type="GO" id="GO:0070534">
    <property type="term" value="P:protein K63-linked ubiquitination"/>
    <property type="evidence" value="ECO:0007669"/>
    <property type="project" value="UniProtKB-UniRule"/>
</dbReference>
<keyword evidence="21" id="KW-0275">Fatty acid biosynthesis</keyword>
<evidence type="ECO:0000256" key="13">
    <source>
        <dbReference type="ARBA" id="ARBA00022737"/>
    </source>
</evidence>
<evidence type="ECO:0000313" key="33">
    <source>
        <dbReference type="Proteomes" id="UP000799441"/>
    </source>
</evidence>
<feature type="transmembrane region" description="Helical" evidence="30">
    <location>
        <begin position="929"/>
        <end position="950"/>
    </location>
</feature>
<dbReference type="SUPFAM" id="SSF50978">
    <property type="entry name" value="WD40 repeat-like"/>
    <property type="match status" value="1"/>
</dbReference>
<keyword evidence="10 27" id="KW-0808">Transferase</keyword>
<feature type="coiled-coil region" evidence="28">
    <location>
        <begin position="108"/>
        <end position="135"/>
    </location>
</feature>
<feature type="compositionally biased region" description="Polar residues" evidence="29">
    <location>
        <begin position="607"/>
        <end position="624"/>
    </location>
</feature>
<dbReference type="GO" id="GO:0016829">
    <property type="term" value="F:lyase activity"/>
    <property type="evidence" value="ECO:0007669"/>
    <property type="project" value="UniProtKB-KW"/>
</dbReference>
<evidence type="ECO:0000256" key="2">
    <source>
        <dbReference type="ARBA" id="ARBA00004141"/>
    </source>
</evidence>
<comment type="similarity">
    <text evidence="5 27">Belongs to the WD repeat PRP19 family.</text>
</comment>
<feature type="region of interest" description="Disordered" evidence="29">
    <location>
        <begin position="802"/>
        <end position="827"/>
    </location>
</feature>
<keyword evidence="25 27" id="KW-0539">Nucleus</keyword>
<feature type="transmembrane region" description="Helical" evidence="30">
    <location>
        <begin position="1003"/>
        <end position="1024"/>
    </location>
</feature>
<dbReference type="Pfam" id="PF08606">
    <property type="entry name" value="Prp19"/>
    <property type="match status" value="1"/>
</dbReference>
<feature type="transmembrane region" description="Helical" evidence="30">
    <location>
        <begin position="1094"/>
        <end position="1116"/>
    </location>
</feature>
<comment type="subunit">
    <text evidence="27">Homotetramer.</text>
</comment>
<dbReference type="InterPro" id="IPR013915">
    <property type="entry name" value="Prp19_cc"/>
</dbReference>
<evidence type="ECO:0000256" key="7">
    <source>
        <dbReference type="ARBA" id="ARBA00022516"/>
    </source>
</evidence>
<evidence type="ECO:0000256" key="14">
    <source>
        <dbReference type="ARBA" id="ARBA00022763"/>
    </source>
</evidence>
<proteinExistence type="inferred from homology"/>
<comment type="pathway">
    <text evidence="3 27">Protein modification; protein ubiquitination.</text>
</comment>
<keyword evidence="28" id="KW-0175">Coiled coil</keyword>
<keyword evidence="12 27" id="KW-0747">Spliceosome</keyword>
<dbReference type="PROSITE" id="PS51698">
    <property type="entry name" value="U_BOX"/>
    <property type="match status" value="1"/>
</dbReference>
<evidence type="ECO:0000256" key="21">
    <source>
        <dbReference type="ARBA" id="ARBA00023160"/>
    </source>
</evidence>
<dbReference type="SMART" id="SM00320">
    <property type="entry name" value="WD40"/>
    <property type="match status" value="5"/>
</dbReference>
<comment type="pathway">
    <text evidence="4">Lipid metabolism; fatty acid biosynthesis.</text>
</comment>
<feature type="compositionally biased region" description="Pro residues" evidence="29">
    <location>
        <begin position="809"/>
        <end position="820"/>
    </location>
</feature>
<dbReference type="FunFam" id="3.30.40.10:FF:000027">
    <property type="entry name" value="Pre-mRNA-processing factor 19, putative"/>
    <property type="match status" value="1"/>
</dbReference>
<dbReference type="OrthoDB" id="687049at2759"/>
<dbReference type="Pfam" id="PF00400">
    <property type="entry name" value="WD40"/>
    <property type="match status" value="1"/>
</dbReference>
<evidence type="ECO:0000256" key="1">
    <source>
        <dbReference type="ARBA" id="ARBA00004123"/>
    </source>
</evidence>
<evidence type="ECO:0000256" key="9">
    <source>
        <dbReference type="ARBA" id="ARBA00022664"/>
    </source>
</evidence>
<keyword evidence="15 27" id="KW-0833">Ubl conjugation pathway</keyword>
<evidence type="ECO:0000256" key="3">
    <source>
        <dbReference type="ARBA" id="ARBA00004906"/>
    </source>
</evidence>
<dbReference type="GO" id="GO:0071006">
    <property type="term" value="C:U2-type catalytic step 1 spliceosome"/>
    <property type="evidence" value="ECO:0007669"/>
    <property type="project" value="TreeGrafter"/>
</dbReference>
<evidence type="ECO:0000256" key="16">
    <source>
        <dbReference type="ARBA" id="ARBA00022832"/>
    </source>
</evidence>
<feature type="transmembrane region" description="Helical" evidence="30">
    <location>
        <begin position="1036"/>
        <end position="1057"/>
    </location>
</feature>